<sequence length="127" mass="14843">MLCVWWWVGGTIHRELFASGHTIDADIYSVQLQRVNDKIRQAGPRHRFRRGPILQPDNARPHTAYQALENIKESGWEFLPHSPYSPDAAPSDYHLFRSLQHYLAGKRLTNVEEFKDRPTRFFESKPA</sequence>
<reference evidence="1 2" key="1">
    <citation type="submission" date="2013-12" db="EMBL/GenBank/DDBJ databases">
        <title>Draft genome of the parsitic nematode Ancylostoma duodenale.</title>
        <authorList>
            <person name="Mitreva M."/>
        </authorList>
    </citation>
    <scope>NUCLEOTIDE SEQUENCE [LARGE SCALE GENOMIC DNA]</scope>
    <source>
        <strain evidence="1 2">Zhejiang</strain>
    </source>
</reference>
<evidence type="ECO:0008006" key="3">
    <source>
        <dbReference type="Google" id="ProtNLM"/>
    </source>
</evidence>
<evidence type="ECO:0000313" key="1">
    <source>
        <dbReference type="EMBL" id="KIH42868.1"/>
    </source>
</evidence>
<dbReference type="PANTHER" id="PTHR46060">
    <property type="entry name" value="MARINER MOS1 TRANSPOSASE-LIKE PROTEIN"/>
    <property type="match status" value="1"/>
</dbReference>
<dbReference type="InterPro" id="IPR001888">
    <property type="entry name" value="Transposase_1"/>
</dbReference>
<dbReference type="OrthoDB" id="9970333at2759"/>
<dbReference type="GO" id="GO:0003676">
    <property type="term" value="F:nucleic acid binding"/>
    <property type="evidence" value="ECO:0007669"/>
    <property type="project" value="InterPro"/>
</dbReference>
<proteinExistence type="predicted"/>
<evidence type="ECO:0000313" key="2">
    <source>
        <dbReference type="Proteomes" id="UP000054047"/>
    </source>
</evidence>
<dbReference type="InterPro" id="IPR052709">
    <property type="entry name" value="Transposase-MT_Hybrid"/>
</dbReference>
<dbReference type="EMBL" id="KN791682">
    <property type="protein sequence ID" value="KIH42868.1"/>
    <property type="molecule type" value="Genomic_DNA"/>
</dbReference>
<dbReference type="AlphaFoldDB" id="A0A0C2BGM0"/>
<dbReference type="Gene3D" id="3.30.420.10">
    <property type="entry name" value="Ribonuclease H-like superfamily/Ribonuclease H"/>
    <property type="match status" value="1"/>
</dbReference>
<keyword evidence="2" id="KW-1185">Reference proteome</keyword>
<organism evidence="1 2">
    <name type="scientific">Ancylostoma duodenale</name>
    <dbReference type="NCBI Taxonomy" id="51022"/>
    <lineage>
        <taxon>Eukaryota</taxon>
        <taxon>Metazoa</taxon>
        <taxon>Ecdysozoa</taxon>
        <taxon>Nematoda</taxon>
        <taxon>Chromadorea</taxon>
        <taxon>Rhabditida</taxon>
        <taxon>Rhabditina</taxon>
        <taxon>Rhabditomorpha</taxon>
        <taxon>Strongyloidea</taxon>
        <taxon>Ancylostomatidae</taxon>
        <taxon>Ancylostomatinae</taxon>
        <taxon>Ancylostoma</taxon>
    </lineage>
</organism>
<protein>
    <recommendedName>
        <fullName evidence="3">Tc1-like transposase DDE domain-containing protein</fullName>
    </recommendedName>
</protein>
<name>A0A0C2BGM0_9BILA</name>
<dbReference type="Proteomes" id="UP000054047">
    <property type="component" value="Unassembled WGS sequence"/>
</dbReference>
<gene>
    <name evidence="1" type="ORF">ANCDUO_27141</name>
</gene>
<dbReference type="Pfam" id="PF01359">
    <property type="entry name" value="Transposase_1"/>
    <property type="match status" value="1"/>
</dbReference>
<accession>A0A0C2BGM0</accession>
<dbReference type="PANTHER" id="PTHR46060:SF1">
    <property type="entry name" value="MARINER MOS1 TRANSPOSASE-LIKE PROTEIN"/>
    <property type="match status" value="1"/>
</dbReference>
<dbReference type="InterPro" id="IPR036397">
    <property type="entry name" value="RNaseH_sf"/>
</dbReference>